<evidence type="ECO:0000256" key="1">
    <source>
        <dbReference type="ARBA" id="ARBA00004167"/>
    </source>
</evidence>
<comment type="subcellular location">
    <subcellularLocation>
        <location evidence="1">Membrane</location>
        <topology evidence="1">Single-pass membrane protein</topology>
    </subcellularLocation>
</comment>
<accession>A0ABV6C825</accession>
<dbReference type="PANTHER" id="PTHR34478">
    <property type="entry name" value="PROTEIN LEMA"/>
    <property type="match status" value="1"/>
</dbReference>
<evidence type="ECO:0000313" key="7">
    <source>
        <dbReference type="Proteomes" id="UP001589758"/>
    </source>
</evidence>
<organism evidence="6 7">
    <name type="scientific">Thorsellia kenyensis</name>
    <dbReference type="NCBI Taxonomy" id="1549888"/>
    <lineage>
        <taxon>Bacteria</taxon>
        <taxon>Pseudomonadati</taxon>
        <taxon>Pseudomonadota</taxon>
        <taxon>Gammaproteobacteria</taxon>
        <taxon>Enterobacterales</taxon>
        <taxon>Thorselliaceae</taxon>
        <taxon>Thorsellia</taxon>
    </lineage>
</organism>
<dbReference type="Gene3D" id="1.20.1440.20">
    <property type="entry name" value="LemA-like domain"/>
    <property type="match status" value="1"/>
</dbReference>
<dbReference type="Proteomes" id="UP001589758">
    <property type="component" value="Unassembled WGS sequence"/>
</dbReference>
<dbReference type="SUPFAM" id="SSF140478">
    <property type="entry name" value="LemA-like"/>
    <property type="match status" value="1"/>
</dbReference>
<evidence type="ECO:0000256" key="4">
    <source>
        <dbReference type="ARBA" id="ARBA00022989"/>
    </source>
</evidence>
<dbReference type="RefSeq" id="WP_385876214.1">
    <property type="nucleotide sequence ID" value="NZ_JBHLXE010000033.1"/>
</dbReference>
<reference evidence="6 7" key="1">
    <citation type="submission" date="2024-09" db="EMBL/GenBank/DDBJ databases">
        <authorList>
            <person name="Sun Q."/>
            <person name="Mori K."/>
        </authorList>
    </citation>
    <scope>NUCLEOTIDE SEQUENCE [LARGE SCALE GENOMIC DNA]</scope>
    <source>
        <strain evidence="6 7">CCM 8545</strain>
    </source>
</reference>
<evidence type="ECO:0000256" key="2">
    <source>
        <dbReference type="ARBA" id="ARBA00008854"/>
    </source>
</evidence>
<dbReference type="EMBL" id="JBHLXE010000033">
    <property type="protein sequence ID" value="MFC0179120.1"/>
    <property type="molecule type" value="Genomic_DNA"/>
</dbReference>
<evidence type="ECO:0000256" key="3">
    <source>
        <dbReference type="ARBA" id="ARBA00022692"/>
    </source>
</evidence>
<keyword evidence="7" id="KW-1185">Reference proteome</keyword>
<keyword evidence="5" id="KW-0472">Membrane</keyword>
<keyword evidence="4" id="KW-1133">Transmembrane helix</keyword>
<evidence type="ECO:0000313" key="6">
    <source>
        <dbReference type="EMBL" id="MFC0179120.1"/>
    </source>
</evidence>
<dbReference type="PANTHER" id="PTHR34478:SF2">
    <property type="entry name" value="MEMBRANE PROTEIN"/>
    <property type="match status" value="1"/>
</dbReference>
<comment type="similarity">
    <text evidence="2">Belongs to the LemA family.</text>
</comment>
<sequence>MKKILAIVILFLMIFSIVLIKQYNSIQKKHEAVNASFSEVFNQYQRRYDLIPNLVNTVKSYTIYEKEVLENVIKARSSVGKININADQIDDPKLVIKYQNAQNELSSSITKLLAISEQYPDLKASSLYQDLMVQLEGTENRISVARSRQIETINQYNAQLREFPAIIIASYMDYQPINQIPPSNDSKIAVVPKVEL</sequence>
<evidence type="ECO:0000256" key="5">
    <source>
        <dbReference type="ARBA" id="ARBA00023136"/>
    </source>
</evidence>
<protein>
    <submittedName>
        <fullName evidence="6">LemA family protein</fullName>
    </submittedName>
</protein>
<name>A0ABV6C825_9GAMM</name>
<dbReference type="InterPro" id="IPR007156">
    <property type="entry name" value="MamQ_LemA"/>
</dbReference>
<comment type="caution">
    <text evidence="6">The sequence shown here is derived from an EMBL/GenBank/DDBJ whole genome shotgun (WGS) entry which is preliminary data.</text>
</comment>
<proteinExistence type="inferred from homology"/>
<dbReference type="Pfam" id="PF04011">
    <property type="entry name" value="LemA"/>
    <property type="match status" value="1"/>
</dbReference>
<dbReference type="InterPro" id="IPR023353">
    <property type="entry name" value="LemA-like_dom_sf"/>
</dbReference>
<gene>
    <name evidence="6" type="ORF">ACFFIT_03245</name>
</gene>
<keyword evidence="3" id="KW-0812">Transmembrane</keyword>